<dbReference type="PANTHER" id="PTHR38479">
    <property type="entry name" value="LMO0824 PROTEIN"/>
    <property type="match status" value="1"/>
</dbReference>
<dbReference type="EMBL" id="JBHMBC010000036">
    <property type="protein sequence ID" value="MFB9821516.1"/>
    <property type="molecule type" value="Genomic_DNA"/>
</dbReference>
<dbReference type="Proteomes" id="UP001589702">
    <property type="component" value="Unassembled WGS sequence"/>
</dbReference>
<keyword evidence="2" id="KW-1185">Reference proteome</keyword>
<dbReference type="PANTHER" id="PTHR38479:SF2">
    <property type="entry name" value="WINGED HELIX DNA-BINDING DOMAIN-CONTAINING PROTEIN"/>
    <property type="match status" value="1"/>
</dbReference>
<proteinExistence type="predicted"/>
<dbReference type="Pfam" id="PF06224">
    <property type="entry name" value="AlkZ-like"/>
    <property type="match status" value="1"/>
</dbReference>
<accession>A0ABV5Y3E5</accession>
<protein>
    <submittedName>
        <fullName evidence="1">DNA glycosylase AlkZ-like family protein</fullName>
    </submittedName>
</protein>
<gene>
    <name evidence="1" type="ORF">ACFFP1_18675</name>
</gene>
<dbReference type="InterPro" id="IPR009351">
    <property type="entry name" value="AlkZ-like"/>
</dbReference>
<evidence type="ECO:0000313" key="1">
    <source>
        <dbReference type="EMBL" id="MFB9821516.1"/>
    </source>
</evidence>
<organism evidence="1 2">
    <name type="scientific">Arthrobacter ramosus</name>
    <dbReference type="NCBI Taxonomy" id="1672"/>
    <lineage>
        <taxon>Bacteria</taxon>
        <taxon>Bacillati</taxon>
        <taxon>Actinomycetota</taxon>
        <taxon>Actinomycetes</taxon>
        <taxon>Micrococcales</taxon>
        <taxon>Micrococcaceae</taxon>
        <taxon>Arthrobacter</taxon>
    </lineage>
</organism>
<dbReference type="RefSeq" id="WP_234752400.1">
    <property type="nucleotide sequence ID" value="NZ_BAAAWN010000001.1"/>
</dbReference>
<reference evidence="1 2" key="1">
    <citation type="submission" date="2024-09" db="EMBL/GenBank/DDBJ databases">
        <authorList>
            <person name="Sun Q."/>
            <person name="Mori K."/>
        </authorList>
    </citation>
    <scope>NUCLEOTIDE SEQUENCE [LARGE SCALE GENOMIC DNA]</scope>
    <source>
        <strain evidence="1 2">JCM 1334</strain>
    </source>
</reference>
<evidence type="ECO:0000313" key="2">
    <source>
        <dbReference type="Proteomes" id="UP001589702"/>
    </source>
</evidence>
<comment type="caution">
    <text evidence="1">The sequence shown here is derived from an EMBL/GenBank/DDBJ whole genome shotgun (WGS) entry which is preliminary data.</text>
</comment>
<sequence length="406" mass="44734">MTSAVLSTQTLTPELLRAWAWHRQGLDGSLSGKTSEEVLDRAGWARSVGGANPYLTLFARAGIRREQVDRDVAELRIHELPTARGCTYVLGRNDFAWGLQVGRDAAVAPFKVLARLGVERGEITLLEEQVLHTLMESSDPMDPKQLRDELGESVRSLGEEGKKKGASTTLPTALGLLQADGRIRRVPVNGRLDQQRYAYTSWMLPPSPIDDDAARARLIERYLRWTGGATFKQSQWLTGFTVAQSKAALVAVGAVEVATATGEPLCMLPDDVEHLSAFRAPQEQQIQLLAGTDSLVLLRRNSADMLAEGDRGRKVLDTTLALQADLSDHPILDRGRIIGLWQYDPGKERIAAWTFDKPSAAVTQRISEVESWIREDLGDFRSFSLDSPASRQKRIEALDKANAANA</sequence>
<name>A0ABV5Y3E5_ARTRM</name>